<dbReference type="PRINTS" id="PR01270">
    <property type="entry name" value="HDASUPER"/>
</dbReference>
<feature type="binding site" evidence="6">
    <location>
        <position position="98"/>
    </location>
    <ligand>
        <name>substrate</name>
    </ligand>
</feature>
<feature type="binding site" evidence="7">
    <location>
        <position position="214"/>
    </location>
    <ligand>
        <name>a divalent metal cation</name>
        <dbReference type="ChEBI" id="CHEBI:60240"/>
    </ligand>
</feature>
<dbReference type="RefSeq" id="XP_005836329.1">
    <property type="nucleotide sequence ID" value="XM_005836272.1"/>
</dbReference>
<dbReference type="HOGENOM" id="CLU_007727_7_4_1"/>
<keyword evidence="7" id="KW-0479">Metal-binding</keyword>
<feature type="active site" description="Proton acceptor" evidence="5">
    <location>
        <position position="90"/>
    </location>
</feature>
<dbReference type="PaxDb" id="55529-EKX49349"/>
<feature type="binding site" evidence="7">
    <location>
        <position position="125"/>
    </location>
    <ligand>
        <name>a divalent metal cation</name>
        <dbReference type="ChEBI" id="CHEBI:60240"/>
    </ligand>
</feature>
<dbReference type="GeneID" id="17306079"/>
<dbReference type="OrthoDB" id="73273at2759"/>
<accession>L1JM96</accession>
<dbReference type="SUPFAM" id="SSF52768">
    <property type="entry name" value="Arginase/deacetylase"/>
    <property type="match status" value="1"/>
</dbReference>
<evidence type="ECO:0000256" key="3">
    <source>
        <dbReference type="ARBA" id="ARBA00022853"/>
    </source>
</evidence>
<feature type="binding site" evidence="6">
    <location>
        <position position="48"/>
    </location>
    <ligand>
        <name>substrate</name>
    </ligand>
</feature>
<dbReference type="STRING" id="905079.L1JM96"/>
<dbReference type="eggNOG" id="KOG1342">
    <property type="taxonomic scope" value="Eukaryota"/>
</dbReference>
<dbReference type="PANTHER" id="PTHR10625">
    <property type="entry name" value="HISTONE DEACETYLASE HDAC1-RELATED"/>
    <property type="match status" value="1"/>
</dbReference>
<reference evidence="11" key="3">
    <citation type="submission" date="2016-03" db="UniProtKB">
        <authorList>
            <consortium name="EnsemblProtists"/>
        </authorList>
    </citation>
    <scope>IDENTIFICATION</scope>
</reference>
<dbReference type="InterPro" id="IPR003084">
    <property type="entry name" value="HDAC_I/II"/>
</dbReference>
<evidence type="ECO:0000313" key="11">
    <source>
        <dbReference type="EnsemblProtists" id="EKX49349"/>
    </source>
</evidence>
<keyword evidence="2 4" id="KW-0378">Hydrolase</keyword>
<feature type="domain" description="Histone deacetylase" evidence="9">
    <location>
        <begin position="10"/>
        <end position="266"/>
    </location>
</feature>
<comment type="catalytic activity">
    <reaction evidence="4">
        <text>N(6)-acetyl-L-lysyl-[histone] + H2O = L-lysyl-[histone] + acetate</text>
        <dbReference type="Rhea" id="RHEA:58196"/>
        <dbReference type="Rhea" id="RHEA-COMP:9845"/>
        <dbReference type="Rhea" id="RHEA-COMP:11338"/>
        <dbReference type="ChEBI" id="CHEBI:15377"/>
        <dbReference type="ChEBI" id="CHEBI:29969"/>
        <dbReference type="ChEBI" id="CHEBI:30089"/>
        <dbReference type="ChEBI" id="CHEBI:61930"/>
        <dbReference type="EC" id="3.5.1.98"/>
    </reaction>
</comment>
<dbReference type="EnsemblProtists" id="EKX49349">
    <property type="protein sequence ID" value="EKX49349"/>
    <property type="gene ID" value="GUITHDRAFT_157414"/>
</dbReference>
<dbReference type="EC" id="3.5.1.98" evidence="1 4"/>
<evidence type="ECO:0000256" key="1">
    <source>
        <dbReference type="ARBA" id="ARBA00012111"/>
    </source>
</evidence>
<keyword evidence="3 4" id="KW-0156">Chromatin regulator</keyword>
<organism evidence="10">
    <name type="scientific">Guillardia theta (strain CCMP2712)</name>
    <name type="common">Cryptophyte</name>
    <dbReference type="NCBI Taxonomy" id="905079"/>
    <lineage>
        <taxon>Eukaryota</taxon>
        <taxon>Cryptophyceae</taxon>
        <taxon>Pyrenomonadales</taxon>
        <taxon>Geminigeraceae</taxon>
        <taxon>Guillardia</taxon>
    </lineage>
</organism>
<dbReference type="InterPro" id="IPR023801">
    <property type="entry name" value="His_deacetylse_dom"/>
</dbReference>
<dbReference type="InterPro" id="IPR000286">
    <property type="entry name" value="HDACs"/>
</dbReference>
<dbReference type="Proteomes" id="UP000011087">
    <property type="component" value="Unassembled WGS sequence"/>
</dbReference>
<keyword evidence="4" id="KW-0804">Transcription</keyword>
<dbReference type="KEGG" id="gtt:GUITHDRAFT_157414"/>
<dbReference type="InterPro" id="IPR023696">
    <property type="entry name" value="Ureohydrolase_dom_sf"/>
</dbReference>
<evidence type="ECO:0000313" key="10">
    <source>
        <dbReference type="EMBL" id="EKX49349.1"/>
    </source>
</evidence>
<comment type="similarity">
    <text evidence="4">Belongs to the histone deacetylase family. HD Type 1 subfamily.</text>
</comment>
<evidence type="ECO:0000256" key="7">
    <source>
        <dbReference type="PIRSR" id="PIRSR037913-3"/>
    </source>
</evidence>
<keyword evidence="4" id="KW-0539">Nucleus</keyword>
<reference evidence="12" key="2">
    <citation type="submission" date="2012-11" db="EMBL/GenBank/DDBJ databases">
        <authorList>
            <person name="Kuo A."/>
            <person name="Curtis B.A."/>
            <person name="Tanifuji G."/>
            <person name="Burki F."/>
            <person name="Gruber A."/>
            <person name="Irimia M."/>
            <person name="Maruyama S."/>
            <person name="Arias M.C."/>
            <person name="Ball S.G."/>
            <person name="Gile G.H."/>
            <person name="Hirakawa Y."/>
            <person name="Hopkins J.F."/>
            <person name="Rensing S.A."/>
            <person name="Schmutz J."/>
            <person name="Symeonidi A."/>
            <person name="Elias M."/>
            <person name="Eveleigh R.J."/>
            <person name="Herman E.K."/>
            <person name="Klute M.J."/>
            <person name="Nakayama T."/>
            <person name="Obornik M."/>
            <person name="Reyes-Prieto A."/>
            <person name="Armbrust E.V."/>
            <person name="Aves S.J."/>
            <person name="Beiko R.G."/>
            <person name="Coutinho P."/>
            <person name="Dacks J.B."/>
            <person name="Durnford D.G."/>
            <person name="Fast N.M."/>
            <person name="Green B.R."/>
            <person name="Grisdale C."/>
            <person name="Hempe F."/>
            <person name="Henrissat B."/>
            <person name="Hoppner M.P."/>
            <person name="Ishida K.-I."/>
            <person name="Kim E."/>
            <person name="Koreny L."/>
            <person name="Kroth P.G."/>
            <person name="Liu Y."/>
            <person name="Malik S.-B."/>
            <person name="Maier U.G."/>
            <person name="McRose D."/>
            <person name="Mock T."/>
            <person name="Neilson J.A."/>
            <person name="Onodera N.T."/>
            <person name="Poole A.M."/>
            <person name="Pritham E.J."/>
            <person name="Richards T.A."/>
            <person name="Rocap G."/>
            <person name="Roy S.W."/>
            <person name="Sarai C."/>
            <person name="Schaack S."/>
            <person name="Shirato S."/>
            <person name="Slamovits C.H."/>
            <person name="Spencer D.F."/>
            <person name="Suzuki S."/>
            <person name="Worden A.Z."/>
            <person name="Zauner S."/>
            <person name="Barry K."/>
            <person name="Bell C."/>
            <person name="Bharti A.K."/>
            <person name="Crow J.A."/>
            <person name="Grimwood J."/>
            <person name="Kramer R."/>
            <person name="Lindquist E."/>
            <person name="Lucas S."/>
            <person name="Salamov A."/>
            <person name="McFadden G.I."/>
            <person name="Lane C.E."/>
            <person name="Keeling P.J."/>
            <person name="Gray M.W."/>
            <person name="Grigoriev I.V."/>
            <person name="Archibald J.M."/>
        </authorList>
    </citation>
    <scope>NUCLEOTIDE SEQUENCE</scope>
    <source>
        <strain evidence="12">CCMP2712</strain>
    </source>
</reference>
<dbReference type="GO" id="GO:0141221">
    <property type="term" value="F:histone deacetylase activity, hydrolytic mechanism"/>
    <property type="evidence" value="ECO:0007669"/>
    <property type="project" value="UniProtKB-EC"/>
</dbReference>
<feature type="binding site" evidence="7">
    <location>
        <position position="127"/>
    </location>
    <ligand>
        <name>a divalent metal cation</name>
        <dbReference type="ChEBI" id="CHEBI:60240"/>
    </ligand>
</feature>
<dbReference type="OMA" id="DVPAGNM"/>
<evidence type="ECO:0000259" key="9">
    <source>
        <dbReference type="Pfam" id="PF00850"/>
    </source>
</evidence>
<sequence length="386" mass="42519">MGLMDVEEVVAARPEQLQTFHSRSFVAALRNSSKLKEEERLRFGLTDDCSVFDDLLDLVLLETGGSLKAADLLAQGEYQVAIWWGGGRHHAKGSVAAGYCYANDAVLAIFQLLETFERIMYIDIDVHHGDGVEEAFSSSDKVLTISFHHFAPLFFPGSGALMEQSGHQGKRCVINVPLKEGCDDETFTRMFEFVISRASERFRPSMVVMQCGADSLHGDPLGEFNLSSSGYVRCLELVQQLKIPMLVLGGGGYNAVNVAKLWTILTFKCGGHEAPAEIPGTCPDYEDYAPDFLLEVRPGYRKNCNDEAYVDMLKKVIESSLRLCGEEGARSPQVQSIAEGKEDTESTQEQEEGDINKVFVTEAAGGREEDEGPQESSSQEEQSQTS</sequence>
<dbReference type="PIRSF" id="PIRSF037913">
    <property type="entry name" value="His_deacetylse_1"/>
    <property type="match status" value="1"/>
</dbReference>
<dbReference type="GO" id="GO:0000118">
    <property type="term" value="C:histone deacetylase complex"/>
    <property type="evidence" value="ECO:0007669"/>
    <property type="project" value="UniProtKB-ARBA"/>
</dbReference>
<feature type="compositionally biased region" description="Low complexity" evidence="8">
    <location>
        <begin position="374"/>
        <end position="386"/>
    </location>
</feature>
<feature type="region of interest" description="Disordered" evidence="8">
    <location>
        <begin position="332"/>
        <end position="386"/>
    </location>
</feature>
<dbReference type="EMBL" id="JH992982">
    <property type="protein sequence ID" value="EKX49349.1"/>
    <property type="molecule type" value="Genomic_DNA"/>
</dbReference>
<evidence type="ECO:0000313" key="12">
    <source>
        <dbReference type="Proteomes" id="UP000011087"/>
    </source>
</evidence>
<dbReference type="PRINTS" id="PR01271">
    <property type="entry name" value="HISDACETLASE"/>
</dbReference>
<evidence type="ECO:0000256" key="8">
    <source>
        <dbReference type="SAM" id="MobiDB-lite"/>
    </source>
</evidence>
<dbReference type="AlphaFoldDB" id="L1JM96"/>
<proteinExistence type="inferred from homology"/>
<comment type="subcellular location">
    <subcellularLocation>
        <location evidence="4">Nucleus</location>
    </subcellularLocation>
</comment>
<evidence type="ECO:0000256" key="2">
    <source>
        <dbReference type="ARBA" id="ARBA00022801"/>
    </source>
</evidence>
<evidence type="ECO:0000256" key="6">
    <source>
        <dbReference type="PIRSR" id="PIRSR037913-2"/>
    </source>
</evidence>
<keyword evidence="12" id="KW-1185">Reference proteome</keyword>
<reference evidence="10 12" key="1">
    <citation type="journal article" date="2012" name="Nature">
        <title>Algal genomes reveal evolutionary mosaicism and the fate of nucleomorphs.</title>
        <authorList>
            <consortium name="DOE Joint Genome Institute"/>
            <person name="Curtis B.A."/>
            <person name="Tanifuji G."/>
            <person name="Burki F."/>
            <person name="Gruber A."/>
            <person name="Irimia M."/>
            <person name="Maruyama S."/>
            <person name="Arias M.C."/>
            <person name="Ball S.G."/>
            <person name="Gile G.H."/>
            <person name="Hirakawa Y."/>
            <person name="Hopkins J.F."/>
            <person name="Kuo A."/>
            <person name="Rensing S.A."/>
            <person name="Schmutz J."/>
            <person name="Symeonidi A."/>
            <person name="Elias M."/>
            <person name="Eveleigh R.J."/>
            <person name="Herman E.K."/>
            <person name="Klute M.J."/>
            <person name="Nakayama T."/>
            <person name="Obornik M."/>
            <person name="Reyes-Prieto A."/>
            <person name="Armbrust E.V."/>
            <person name="Aves S.J."/>
            <person name="Beiko R.G."/>
            <person name="Coutinho P."/>
            <person name="Dacks J.B."/>
            <person name="Durnford D.G."/>
            <person name="Fast N.M."/>
            <person name="Green B.R."/>
            <person name="Grisdale C.J."/>
            <person name="Hempel F."/>
            <person name="Henrissat B."/>
            <person name="Hoppner M.P."/>
            <person name="Ishida K."/>
            <person name="Kim E."/>
            <person name="Koreny L."/>
            <person name="Kroth P.G."/>
            <person name="Liu Y."/>
            <person name="Malik S.B."/>
            <person name="Maier U.G."/>
            <person name="McRose D."/>
            <person name="Mock T."/>
            <person name="Neilson J.A."/>
            <person name="Onodera N.T."/>
            <person name="Poole A.M."/>
            <person name="Pritham E.J."/>
            <person name="Richards T.A."/>
            <person name="Rocap G."/>
            <person name="Roy S.W."/>
            <person name="Sarai C."/>
            <person name="Schaack S."/>
            <person name="Shirato S."/>
            <person name="Slamovits C.H."/>
            <person name="Spencer D.F."/>
            <person name="Suzuki S."/>
            <person name="Worden A.Z."/>
            <person name="Zauner S."/>
            <person name="Barry K."/>
            <person name="Bell C."/>
            <person name="Bharti A.K."/>
            <person name="Crow J.A."/>
            <person name="Grimwood J."/>
            <person name="Kramer R."/>
            <person name="Lindquist E."/>
            <person name="Lucas S."/>
            <person name="Salamov A."/>
            <person name="McFadden G.I."/>
            <person name="Lane C.E."/>
            <person name="Keeling P.J."/>
            <person name="Gray M.W."/>
            <person name="Grigoriev I.V."/>
            <person name="Archibald J.M."/>
        </authorList>
    </citation>
    <scope>NUCLEOTIDE SEQUENCE</scope>
    <source>
        <strain evidence="10 12">CCMP2712</strain>
    </source>
</reference>
<keyword evidence="4" id="KW-0805">Transcription regulation</keyword>
<name>L1JM96_GUITC</name>
<dbReference type="GO" id="GO:0046872">
    <property type="term" value="F:metal ion binding"/>
    <property type="evidence" value="ECO:0007669"/>
    <property type="project" value="UniProtKB-KW"/>
</dbReference>
<dbReference type="InterPro" id="IPR037138">
    <property type="entry name" value="His_deacetylse_dom_sf"/>
</dbReference>
<dbReference type="Pfam" id="PF00850">
    <property type="entry name" value="Hist_deacetyl"/>
    <property type="match status" value="1"/>
</dbReference>
<dbReference type="PANTHER" id="PTHR10625:SF10">
    <property type="entry name" value="HISTONE DEACETYLASE HDAC1"/>
    <property type="match status" value="1"/>
</dbReference>
<gene>
    <name evidence="10" type="ORF">GUITHDRAFT_157414</name>
</gene>
<protein>
    <recommendedName>
        <fullName evidence="1 4">Histone deacetylase</fullName>
        <ecNumber evidence="1 4">3.5.1.98</ecNumber>
    </recommendedName>
</protein>
<dbReference type="GO" id="GO:0040029">
    <property type="term" value="P:epigenetic regulation of gene expression"/>
    <property type="evidence" value="ECO:0007669"/>
    <property type="project" value="TreeGrafter"/>
</dbReference>
<dbReference type="Gene3D" id="3.40.800.20">
    <property type="entry name" value="Histone deacetylase domain"/>
    <property type="match status" value="1"/>
</dbReference>
<evidence type="ECO:0000256" key="4">
    <source>
        <dbReference type="PIRNR" id="PIRNR037913"/>
    </source>
</evidence>
<feature type="binding site" evidence="6">
    <location>
        <position position="253"/>
    </location>
    <ligand>
        <name>substrate</name>
    </ligand>
</feature>
<evidence type="ECO:0000256" key="5">
    <source>
        <dbReference type="PIRSR" id="PIRSR037913-1"/>
    </source>
</evidence>